<reference evidence="3" key="1">
    <citation type="submission" date="2022-11" db="EMBL/GenBank/DDBJ databases">
        <title>Centuries of genome instability and evolution in soft-shell clam transmissible cancer (bioRxiv).</title>
        <authorList>
            <person name="Hart S.F.M."/>
            <person name="Yonemitsu M.A."/>
            <person name="Giersch R.M."/>
            <person name="Beal B.F."/>
            <person name="Arriagada G."/>
            <person name="Davis B.W."/>
            <person name="Ostrander E.A."/>
            <person name="Goff S.P."/>
            <person name="Metzger M.J."/>
        </authorList>
    </citation>
    <scope>NUCLEOTIDE SEQUENCE</scope>
    <source>
        <strain evidence="3">MELC-2E11</strain>
        <tissue evidence="3">Siphon/mantle</tissue>
    </source>
</reference>
<dbReference type="PROSITE" id="PS50835">
    <property type="entry name" value="IG_LIKE"/>
    <property type="match status" value="1"/>
</dbReference>
<protein>
    <submittedName>
        <fullName evidence="3">MYLK-like protein</fullName>
    </submittedName>
</protein>
<dbReference type="Pfam" id="PF07679">
    <property type="entry name" value="I-set"/>
    <property type="match status" value="1"/>
</dbReference>
<dbReference type="InterPro" id="IPR013783">
    <property type="entry name" value="Ig-like_fold"/>
</dbReference>
<evidence type="ECO:0000313" key="3">
    <source>
        <dbReference type="EMBL" id="WAR10971.1"/>
    </source>
</evidence>
<sequence length="83" mass="9381">MASLRDKKTKTRFSERKVFRSSVHIRLALNGAGKAPEFLLKPKRQFIDEGETARFKASFEGSSDTQINWTKNGKPVALGDRVK</sequence>
<evidence type="ECO:0000256" key="1">
    <source>
        <dbReference type="SAM" id="MobiDB-lite"/>
    </source>
</evidence>
<evidence type="ECO:0000313" key="4">
    <source>
        <dbReference type="Proteomes" id="UP001164746"/>
    </source>
</evidence>
<dbReference type="InterPro" id="IPR036179">
    <property type="entry name" value="Ig-like_dom_sf"/>
</dbReference>
<dbReference type="EMBL" id="CP111018">
    <property type="protein sequence ID" value="WAR10971.1"/>
    <property type="molecule type" value="Genomic_DNA"/>
</dbReference>
<feature type="non-terminal residue" evidence="3">
    <location>
        <position position="1"/>
    </location>
</feature>
<proteinExistence type="predicted"/>
<name>A0ABY7EQG4_MYAAR</name>
<dbReference type="Proteomes" id="UP001164746">
    <property type="component" value="Chromosome 7"/>
</dbReference>
<dbReference type="InterPro" id="IPR007110">
    <property type="entry name" value="Ig-like_dom"/>
</dbReference>
<feature type="domain" description="Ig-like" evidence="2">
    <location>
        <begin position="36"/>
        <end position="83"/>
    </location>
</feature>
<keyword evidence="4" id="KW-1185">Reference proteome</keyword>
<accession>A0ABY7EQG4</accession>
<organism evidence="3 4">
    <name type="scientific">Mya arenaria</name>
    <name type="common">Soft-shell clam</name>
    <dbReference type="NCBI Taxonomy" id="6604"/>
    <lineage>
        <taxon>Eukaryota</taxon>
        <taxon>Metazoa</taxon>
        <taxon>Spiralia</taxon>
        <taxon>Lophotrochozoa</taxon>
        <taxon>Mollusca</taxon>
        <taxon>Bivalvia</taxon>
        <taxon>Autobranchia</taxon>
        <taxon>Heteroconchia</taxon>
        <taxon>Euheterodonta</taxon>
        <taxon>Imparidentia</taxon>
        <taxon>Neoheterodontei</taxon>
        <taxon>Myida</taxon>
        <taxon>Myoidea</taxon>
        <taxon>Myidae</taxon>
        <taxon>Mya</taxon>
    </lineage>
</organism>
<gene>
    <name evidence="3" type="ORF">MAR_036047</name>
</gene>
<dbReference type="Gene3D" id="2.60.40.10">
    <property type="entry name" value="Immunoglobulins"/>
    <property type="match status" value="1"/>
</dbReference>
<dbReference type="InterPro" id="IPR013098">
    <property type="entry name" value="Ig_I-set"/>
</dbReference>
<evidence type="ECO:0000259" key="2">
    <source>
        <dbReference type="PROSITE" id="PS50835"/>
    </source>
</evidence>
<dbReference type="SUPFAM" id="SSF48726">
    <property type="entry name" value="Immunoglobulin"/>
    <property type="match status" value="1"/>
</dbReference>
<feature type="region of interest" description="Disordered" evidence="1">
    <location>
        <begin position="64"/>
        <end position="83"/>
    </location>
</feature>